<sequence>LRDCNLLERYPNLVHDISFGSPIGNPPTPSFTFIPSNMPTTDLNPSFIDNYLAGEVAAGRMSGPYSVEEAHAFFGGHFRTAPLGLVEKEPGLGKWRMVQNNSVLDSSGDSTNSWLDAKDILIKWNTCANMADLVAKAPPGTQVASLDQAHAFRCSAVLPRHKWALPISWRGSIWPDHTFPFGLCTSGNVQGTAADAFVDVLDAKGIPDTLKWVDDYEFFRYPIASQISADGSTEYTYGHDLSTILSISDPLGIVWNDICDKGHDFAYVTEYTGF</sequence>
<evidence type="ECO:0000313" key="2">
    <source>
        <dbReference type="Proteomes" id="UP001362999"/>
    </source>
</evidence>
<feature type="non-terminal residue" evidence="1">
    <location>
        <position position="274"/>
    </location>
</feature>
<keyword evidence="2" id="KW-1185">Reference proteome</keyword>
<name>A0AAW0AL92_9AGAR</name>
<dbReference type="EMBL" id="JAWWNJ010000058">
    <property type="protein sequence ID" value="KAK7013696.1"/>
    <property type="molecule type" value="Genomic_DNA"/>
</dbReference>
<protein>
    <submittedName>
        <fullName evidence="1">Uncharacterized protein</fullName>
    </submittedName>
</protein>
<evidence type="ECO:0000313" key="1">
    <source>
        <dbReference type="EMBL" id="KAK7013696.1"/>
    </source>
</evidence>
<feature type="non-terminal residue" evidence="1">
    <location>
        <position position="1"/>
    </location>
</feature>
<dbReference type="AlphaFoldDB" id="A0AAW0AL92"/>
<dbReference type="Proteomes" id="UP001362999">
    <property type="component" value="Unassembled WGS sequence"/>
</dbReference>
<comment type="caution">
    <text evidence="1">The sequence shown here is derived from an EMBL/GenBank/DDBJ whole genome shotgun (WGS) entry which is preliminary data.</text>
</comment>
<gene>
    <name evidence="1" type="ORF">R3P38DRAFT_2367599</name>
</gene>
<reference evidence="1 2" key="1">
    <citation type="journal article" date="2024" name="J Genomics">
        <title>Draft genome sequencing and assembly of Favolaschia claudopus CIRM-BRFM 2984 isolated from oak limbs.</title>
        <authorList>
            <person name="Navarro D."/>
            <person name="Drula E."/>
            <person name="Chaduli D."/>
            <person name="Cazenave R."/>
            <person name="Ahrendt S."/>
            <person name="Wang J."/>
            <person name="Lipzen A."/>
            <person name="Daum C."/>
            <person name="Barry K."/>
            <person name="Grigoriev I.V."/>
            <person name="Favel A."/>
            <person name="Rosso M.N."/>
            <person name="Martin F."/>
        </authorList>
    </citation>
    <scope>NUCLEOTIDE SEQUENCE [LARGE SCALE GENOMIC DNA]</scope>
    <source>
        <strain evidence="1 2">CIRM-BRFM 2984</strain>
    </source>
</reference>
<proteinExistence type="predicted"/>
<accession>A0AAW0AL92</accession>
<organism evidence="1 2">
    <name type="scientific">Favolaschia claudopus</name>
    <dbReference type="NCBI Taxonomy" id="2862362"/>
    <lineage>
        <taxon>Eukaryota</taxon>
        <taxon>Fungi</taxon>
        <taxon>Dikarya</taxon>
        <taxon>Basidiomycota</taxon>
        <taxon>Agaricomycotina</taxon>
        <taxon>Agaricomycetes</taxon>
        <taxon>Agaricomycetidae</taxon>
        <taxon>Agaricales</taxon>
        <taxon>Marasmiineae</taxon>
        <taxon>Mycenaceae</taxon>
        <taxon>Favolaschia</taxon>
    </lineage>
</organism>